<dbReference type="OrthoDB" id="6750768at2759"/>
<dbReference type="GO" id="GO:0005615">
    <property type="term" value="C:extracellular space"/>
    <property type="evidence" value="ECO:0007669"/>
    <property type="project" value="TreeGrafter"/>
</dbReference>
<dbReference type="EMBL" id="SRLO01007931">
    <property type="protein sequence ID" value="TNN27663.1"/>
    <property type="molecule type" value="Genomic_DNA"/>
</dbReference>
<dbReference type="GO" id="GO:0016020">
    <property type="term" value="C:membrane"/>
    <property type="evidence" value="ECO:0007669"/>
    <property type="project" value="TreeGrafter"/>
</dbReference>
<name>A0A4Z2EFV9_9TELE</name>
<dbReference type="InterPro" id="IPR050344">
    <property type="entry name" value="Peptidase_M1_aminopeptidases"/>
</dbReference>
<gene>
    <name evidence="1" type="primary">Trhde_1</name>
    <name evidence="1" type="ORF">EYF80_062191</name>
</gene>
<evidence type="ECO:0000313" key="1">
    <source>
        <dbReference type="EMBL" id="TNN27663.1"/>
    </source>
</evidence>
<sequence length="238" mass="26245">MKFPTFLIPAPPPLLGDEFKAEVGALIRGGGAGSVGPRTKVMKSNLSFSIDESDFRWRFGGVDDGAPGITPEDYLLSHMYGNAARDDLWSKLTQVTRLVRSGVRTCDCSTPTGGSRGRGVEGSRCQGFKVLKGQGLYRSAEMLRSSSNELSANQSSNYQFPVCLVIDRLFITALQAMRSEGRDIDIGQMMDRWTLQMGYPVVTISKNQSEQLATHHATISQEHFLYGQELRSSNRLDL</sequence>
<dbReference type="PANTHER" id="PTHR11533">
    <property type="entry name" value="PROTEASE M1 ZINC METALLOPROTEASE"/>
    <property type="match status" value="1"/>
</dbReference>
<keyword evidence="2" id="KW-1185">Reference proteome</keyword>
<reference evidence="1 2" key="1">
    <citation type="submission" date="2019-03" db="EMBL/GenBank/DDBJ databases">
        <title>First draft genome of Liparis tanakae, snailfish: a comprehensive survey of snailfish specific genes.</title>
        <authorList>
            <person name="Kim W."/>
            <person name="Song I."/>
            <person name="Jeong J.-H."/>
            <person name="Kim D."/>
            <person name="Kim S."/>
            <person name="Ryu S."/>
            <person name="Song J.Y."/>
            <person name="Lee S.K."/>
        </authorList>
    </citation>
    <scope>NUCLEOTIDE SEQUENCE [LARGE SCALE GENOMIC DNA]</scope>
    <source>
        <tissue evidence="1">Muscle</tissue>
    </source>
</reference>
<dbReference type="AlphaFoldDB" id="A0A4Z2EFV9"/>
<dbReference type="GO" id="GO:0006508">
    <property type="term" value="P:proteolysis"/>
    <property type="evidence" value="ECO:0007669"/>
    <property type="project" value="TreeGrafter"/>
</dbReference>
<accession>A0A4Z2EFV9</accession>
<organism evidence="1 2">
    <name type="scientific">Liparis tanakae</name>
    <name type="common">Tanaka's snailfish</name>
    <dbReference type="NCBI Taxonomy" id="230148"/>
    <lineage>
        <taxon>Eukaryota</taxon>
        <taxon>Metazoa</taxon>
        <taxon>Chordata</taxon>
        <taxon>Craniata</taxon>
        <taxon>Vertebrata</taxon>
        <taxon>Euteleostomi</taxon>
        <taxon>Actinopterygii</taxon>
        <taxon>Neopterygii</taxon>
        <taxon>Teleostei</taxon>
        <taxon>Neoteleostei</taxon>
        <taxon>Acanthomorphata</taxon>
        <taxon>Eupercaria</taxon>
        <taxon>Perciformes</taxon>
        <taxon>Cottioidei</taxon>
        <taxon>Cottales</taxon>
        <taxon>Liparidae</taxon>
        <taxon>Liparis</taxon>
    </lineage>
</organism>
<dbReference type="GO" id="GO:0005737">
    <property type="term" value="C:cytoplasm"/>
    <property type="evidence" value="ECO:0007669"/>
    <property type="project" value="TreeGrafter"/>
</dbReference>
<comment type="caution">
    <text evidence="1">The sequence shown here is derived from an EMBL/GenBank/DDBJ whole genome shotgun (WGS) entry which is preliminary data.</text>
</comment>
<dbReference type="GO" id="GO:0043171">
    <property type="term" value="P:peptide catabolic process"/>
    <property type="evidence" value="ECO:0007669"/>
    <property type="project" value="TreeGrafter"/>
</dbReference>
<dbReference type="GO" id="GO:0070006">
    <property type="term" value="F:metalloaminopeptidase activity"/>
    <property type="evidence" value="ECO:0007669"/>
    <property type="project" value="TreeGrafter"/>
</dbReference>
<proteinExistence type="predicted"/>
<dbReference type="PANTHER" id="PTHR11533:SF294">
    <property type="entry name" value="THYROTROPIN-RELEASING HORMONE-DEGRADING ECTOENZYME"/>
    <property type="match status" value="1"/>
</dbReference>
<evidence type="ECO:0000313" key="2">
    <source>
        <dbReference type="Proteomes" id="UP000314294"/>
    </source>
</evidence>
<protein>
    <submittedName>
        <fullName evidence="1">Thyrotropin-releasing hormone-degrading ectoenzyme</fullName>
    </submittedName>
</protein>
<dbReference type="Proteomes" id="UP000314294">
    <property type="component" value="Unassembled WGS sequence"/>
</dbReference>
<dbReference type="GO" id="GO:0042277">
    <property type="term" value="F:peptide binding"/>
    <property type="evidence" value="ECO:0007669"/>
    <property type="project" value="TreeGrafter"/>
</dbReference>
<dbReference type="GO" id="GO:0008270">
    <property type="term" value="F:zinc ion binding"/>
    <property type="evidence" value="ECO:0007669"/>
    <property type="project" value="TreeGrafter"/>
</dbReference>